<evidence type="ECO:0000259" key="5">
    <source>
        <dbReference type="PROSITE" id="PS51671"/>
    </source>
</evidence>
<dbReference type="InterPro" id="IPR036477">
    <property type="entry name" value="Formyl_transf_N_sf"/>
</dbReference>
<dbReference type="EMBL" id="FQUS01000007">
    <property type="protein sequence ID" value="SHF28926.1"/>
    <property type="molecule type" value="Genomic_DNA"/>
</dbReference>
<keyword evidence="2 3" id="KW-0378">Hydrolase</keyword>
<feature type="active site" evidence="3">
    <location>
        <position position="222"/>
    </location>
</feature>
<dbReference type="GO" id="GO:0006730">
    <property type="term" value="P:one-carbon metabolic process"/>
    <property type="evidence" value="ECO:0007669"/>
    <property type="project" value="UniProtKB-KW"/>
</dbReference>
<comment type="catalytic activity">
    <reaction evidence="3">
        <text>(6R)-10-formyltetrahydrofolate + H2O = (6S)-5,6,7,8-tetrahydrofolate + formate + H(+)</text>
        <dbReference type="Rhea" id="RHEA:19833"/>
        <dbReference type="ChEBI" id="CHEBI:15377"/>
        <dbReference type="ChEBI" id="CHEBI:15378"/>
        <dbReference type="ChEBI" id="CHEBI:15740"/>
        <dbReference type="ChEBI" id="CHEBI:57453"/>
        <dbReference type="ChEBI" id="CHEBI:195366"/>
        <dbReference type="EC" id="3.5.1.10"/>
    </reaction>
</comment>
<comment type="pathway">
    <text evidence="3">Purine metabolism; IMP biosynthesis via de novo pathway; formate from 10-formyl-5,6,7,8-tetrahydrofolate: step 1/1.</text>
</comment>
<dbReference type="NCBIfam" id="TIGR00655">
    <property type="entry name" value="PurU"/>
    <property type="match status" value="1"/>
</dbReference>
<keyword evidence="7" id="KW-1185">Reference proteome</keyword>
<evidence type="ECO:0000256" key="3">
    <source>
        <dbReference type="HAMAP-Rule" id="MF_01927"/>
    </source>
</evidence>
<dbReference type="EC" id="3.5.1.10" evidence="3 4"/>
<dbReference type="InterPro" id="IPR004810">
    <property type="entry name" value="PurU"/>
</dbReference>
<protein>
    <recommendedName>
        <fullName evidence="3 4">Formyltetrahydrofolate deformylase</fullName>
        <ecNumber evidence="3 4">3.5.1.10</ecNumber>
    </recommendedName>
    <alternativeName>
        <fullName evidence="3">Formyl-FH(4) hydrolase</fullName>
    </alternativeName>
</protein>
<proteinExistence type="inferred from homology"/>
<dbReference type="PIRSF" id="PIRSF036480">
    <property type="entry name" value="FormyFH4_hydr"/>
    <property type="match status" value="1"/>
</dbReference>
<dbReference type="PRINTS" id="PR01575">
    <property type="entry name" value="FFH4HYDRLASE"/>
</dbReference>
<dbReference type="InterPro" id="IPR002376">
    <property type="entry name" value="Formyl_transf_N"/>
</dbReference>
<dbReference type="UniPathway" id="UPA00074">
    <property type="reaction ID" value="UER00170"/>
</dbReference>
<dbReference type="RefSeq" id="WP_073061947.1">
    <property type="nucleotide sequence ID" value="NZ_FQUS01000007.1"/>
</dbReference>
<dbReference type="GO" id="GO:0008864">
    <property type="term" value="F:formyltetrahydrofolate deformylase activity"/>
    <property type="evidence" value="ECO:0007669"/>
    <property type="project" value="UniProtKB-UniRule"/>
</dbReference>
<accession>A0A1M5AFP5</accession>
<keyword evidence="1 3" id="KW-0554">One-carbon metabolism</keyword>
<dbReference type="OrthoDB" id="9806170at2"/>
<gene>
    <name evidence="3" type="primary">purU</name>
    <name evidence="6" type="ORF">SAMN05443144_10749</name>
</gene>
<dbReference type="SUPFAM" id="SSF53328">
    <property type="entry name" value="Formyltransferase"/>
    <property type="match status" value="1"/>
</dbReference>
<evidence type="ECO:0000256" key="1">
    <source>
        <dbReference type="ARBA" id="ARBA00022563"/>
    </source>
</evidence>
<dbReference type="InterPro" id="IPR044074">
    <property type="entry name" value="PurU_ACT"/>
</dbReference>
<dbReference type="Pfam" id="PF01842">
    <property type="entry name" value="ACT"/>
    <property type="match status" value="1"/>
</dbReference>
<dbReference type="InterPro" id="IPR045865">
    <property type="entry name" value="ACT-like_dom_sf"/>
</dbReference>
<dbReference type="SUPFAM" id="SSF55021">
    <property type="entry name" value="ACT-like"/>
    <property type="match status" value="1"/>
</dbReference>
<dbReference type="CDD" id="cd04875">
    <property type="entry name" value="ACT_F4HF-DF"/>
    <property type="match status" value="1"/>
</dbReference>
<dbReference type="PANTHER" id="PTHR42706:SF1">
    <property type="entry name" value="FORMYLTETRAHYDROFOLATE DEFORMYLASE 2, MITOCHONDRIAL"/>
    <property type="match status" value="1"/>
</dbReference>
<dbReference type="HAMAP" id="MF_01927">
    <property type="entry name" value="PurU"/>
    <property type="match status" value="1"/>
</dbReference>
<evidence type="ECO:0000313" key="6">
    <source>
        <dbReference type="EMBL" id="SHF28926.1"/>
    </source>
</evidence>
<sequence>MGKQVLHIDCPDEKGLVYRITEVLYNYGLNIVSNQEFVDATSNHFVMRTAFEGDRTPEGVVRDLNKALPADANIRRAEIGHRSIVVMATKEAHCLGDLLLRYSYGEIPADIDAVISNYGELEALSRAFDVPFHQVSHKGLERRAHEKQLQEVIDRYDPDYIVLAKYMRIFTPEFVNRYRGRIVNIHHSFLPAFIGANPYRQAFERGVKIIGATAHFVTEDLDEGPIIAQDVLPVNHTHTADQMANAGRDVEKTVLAKAVKLLLEERIFIHNGRTIVFE</sequence>
<keyword evidence="3" id="KW-0658">Purine biosynthesis</keyword>
<dbReference type="GO" id="GO:0006189">
    <property type="term" value="P:'de novo' IMP biosynthetic process"/>
    <property type="evidence" value="ECO:0007669"/>
    <property type="project" value="UniProtKB-UniRule"/>
</dbReference>
<name>A0A1M5AFP5_9BACT</name>
<dbReference type="AlphaFoldDB" id="A0A1M5AFP5"/>
<reference evidence="6 7" key="1">
    <citation type="submission" date="2016-11" db="EMBL/GenBank/DDBJ databases">
        <authorList>
            <person name="Jaros S."/>
            <person name="Januszkiewicz K."/>
            <person name="Wedrychowicz H."/>
        </authorList>
    </citation>
    <scope>NUCLEOTIDE SEQUENCE [LARGE SCALE GENOMIC DNA]</scope>
    <source>
        <strain evidence="6 7">DSM 21986</strain>
    </source>
</reference>
<dbReference type="Proteomes" id="UP000184041">
    <property type="component" value="Unassembled WGS sequence"/>
</dbReference>
<comment type="similarity">
    <text evidence="3">Belongs to the PurU family.</text>
</comment>
<dbReference type="Gene3D" id="3.30.70.260">
    <property type="match status" value="1"/>
</dbReference>
<dbReference type="Gene3D" id="3.40.50.170">
    <property type="entry name" value="Formyl transferase, N-terminal domain"/>
    <property type="match status" value="1"/>
</dbReference>
<evidence type="ECO:0000313" key="7">
    <source>
        <dbReference type="Proteomes" id="UP000184041"/>
    </source>
</evidence>
<evidence type="ECO:0000256" key="2">
    <source>
        <dbReference type="ARBA" id="ARBA00022801"/>
    </source>
</evidence>
<dbReference type="Pfam" id="PF00551">
    <property type="entry name" value="Formyl_trans_N"/>
    <property type="match status" value="1"/>
</dbReference>
<dbReference type="PROSITE" id="PS51671">
    <property type="entry name" value="ACT"/>
    <property type="match status" value="1"/>
</dbReference>
<feature type="domain" description="ACT" evidence="5">
    <location>
        <begin position="5"/>
        <end position="86"/>
    </location>
</feature>
<organism evidence="6 7">
    <name type="scientific">Fodinibius roseus</name>
    <dbReference type="NCBI Taxonomy" id="1194090"/>
    <lineage>
        <taxon>Bacteria</taxon>
        <taxon>Pseudomonadati</taxon>
        <taxon>Balneolota</taxon>
        <taxon>Balneolia</taxon>
        <taxon>Balneolales</taxon>
        <taxon>Balneolaceae</taxon>
        <taxon>Fodinibius</taxon>
    </lineage>
</organism>
<dbReference type="InterPro" id="IPR002912">
    <property type="entry name" value="ACT_dom"/>
</dbReference>
<dbReference type="STRING" id="1194090.SAMN05443144_10749"/>
<evidence type="ECO:0000256" key="4">
    <source>
        <dbReference type="NCBIfam" id="TIGR00655"/>
    </source>
</evidence>
<comment type="function">
    <text evidence="3">Catalyzes the hydrolysis of 10-formyltetrahydrofolate (formyl-FH4) to formate and tetrahydrofolate (FH4).</text>
</comment>
<dbReference type="NCBIfam" id="NF004684">
    <property type="entry name" value="PRK06027.1"/>
    <property type="match status" value="1"/>
</dbReference>
<dbReference type="PANTHER" id="PTHR42706">
    <property type="entry name" value="FORMYLTETRAHYDROFOLATE DEFORMYLASE"/>
    <property type="match status" value="1"/>
</dbReference>